<name>A0ABU1MHW1_9SPHN</name>
<keyword evidence="12" id="KW-0732">Signal</keyword>
<dbReference type="PROSITE" id="PS52016">
    <property type="entry name" value="TONB_DEPENDENT_REC_3"/>
    <property type="match status" value="1"/>
</dbReference>
<dbReference type="EMBL" id="JAVDRD010000001">
    <property type="protein sequence ID" value="MDR6509779.1"/>
    <property type="molecule type" value="Genomic_DNA"/>
</dbReference>
<evidence type="ECO:0000256" key="7">
    <source>
        <dbReference type="ARBA" id="ARBA00023136"/>
    </source>
</evidence>
<comment type="caution">
    <text evidence="15">The sequence shown here is derived from an EMBL/GenBank/DDBJ whole genome shotgun (WGS) entry which is preliminary data.</text>
</comment>
<dbReference type="InterPro" id="IPR037066">
    <property type="entry name" value="Plug_dom_sf"/>
</dbReference>
<gene>
    <name evidence="15" type="ORF">J2792_000619</name>
</gene>
<dbReference type="PANTHER" id="PTHR32552:SF74">
    <property type="entry name" value="HYDROXAMATE SIDEROPHORE RECEPTOR FHUE"/>
    <property type="match status" value="1"/>
</dbReference>
<evidence type="ECO:0000259" key="13">
    <source>
        <dbReference type="Pfam" id="PF00593"/>
    </source>
</evidence>
<feature type="signal peptide" evidence="12">
    <location>
        <begin position="1"/>
        <end position="27"/>
    </location>
</feature>
<keyword evidence="3 10" id="KW-0813">Transport</keyword>
<sequence length="708" mass="76517">MAPTHLRHAMLACGVSLGVLAASPAHADSTADAASASASDADAGRTIVVNGEKGETVASGATGLALSLMDTPQSVSVVDRTFLDDFALDETNQLLRYVTGVNVDQVETERTYYNARGFDIVDAMIDGISLPNIWGPTIGAQDSVMWDNVEVVRGANALLTGAGNPSGTINYHRRHPTGQRHMSAELSYGSWNKKRAEVDLDLPLTADGKWAVRVTGAAQDGDSYLRSYHHNRTAISGVLDGEITPSLHLSAGYIRQDSNSTGVMWGALPLQDSKGNQLSFPISTSTTMDWTYWKIHDETAYGQLTWDFAPGWSVRAHVTRKYHNEDSRLFYVYGTPKQDSQTGAWGGLFGNPGAYAPVAKGWIYDGTVQGSYRLFGRDQQLTLGVQRTVGTYEYYGRAVPDSDPAWGQIPGLPDSWTGQEVALPAYGASVQQEHTEDRQWRLRGASDVSLTEKLSVLLGASYLVEKTRGISFGASTDKNEKALSPFVGVTYKALPGVNLYASYSSIFAPQANLDIDRRPLGAAKGKSYEAGLKAQTPGGGLFGSVAWFRAEQSNLADAGAYDTATGQTLYNGIRAVSRGVEAEVGGKLTSTLTIQAGATTLKMDDGAGRQVRTYVPRNTANLALRWNPIAPLQLGAAVKWQDTIYSGTVRQGDYATLQLQAGYKLNENVQFNFNVANVTNHKYLTSLYWTQAYYAAPRNVTGSVRVTF</sequence>
<keyword evidence="6 11" id="KW-0798">TonB box</keyword>
<accession>A0ABU1MHW1</accession>
<evidence type="ECO:0000256" key="9">
    <source>
        <dbReference type="ARBA" id="ARBA00023237"/>
    </source>
</evidence>
<comment type="subcellular location">
    <subcellularLocation>
        <location evidence="1 10">Cell outer membrane</location>
        <topology evidence="1 10">Multi-pass membrane protein</topology>
    </subcellularLocation>
</comment>
<evidence type="ECO:0000256" key="12">
    <source>
        <dbReference type="SAM" id="SignalP"/>
    </source>
</evidence>
<dbReference type="SUPFAM" id="SSF56935">
    <property type="entry name" value="Porins"/>
    <property type="match status" value="1"/>
</dbReference>
<keyword evidence="16" id="KW-1185">Reference proteome</keyword>
<dbReference type="PANTHER" id="PTHR32552">
    <property type="entry name" value="FERRICHROME IRON RECEPTOR-RELATED"/>
    <property type="match status" value="1"/>
</dbReference>
<organism evidence="15 16">
    <name type="scientific">Novosphingobium capsulatum</name>
    <dbReference type="NCBI Taxonomy" id="13688"/>
    <lineage>
        <taxon>Bacteria</taxon>
        <taxon>Pseudomonadati</taxon>
        <taxon>Pseudomonadota</taxon>
        <taxon>Alphaproteobacteria</taxon>
        <taxon>Sphingomonadales</taxon>
        <taxon>Sphingomonadaceae</taxon>
        <taxon>Novosphingobium</taxon>
    </lineage>
</organism>
<dbReference type="InterPro" id="IPR039426">
    <property type="entry name" value="TonB-dep_rcpt-like"/>
</dbReference>
<keyword evidence="8 15" id="KW-0675">Receptor</keyword>
<keyword evidence="5 10" id="KW-0812">Transmembrane</keyword>
<proteinExistence type="inferred from homology"/>
<evidence type="ECO:0000313" key="16">
    <source>
        <dbReference type="Proteomes" id="UP001184150"/>
    </source>
</evidence>
<evidence type="ECO:0000256" key="4">
    <source>
        <dbReference type="ARBA" id="ARBA00022452"/>
    </source>
</evidence>
<evidence type="ECO:0000256" key="8">
    <source>
        <dbReference type="ARBA" id="ARBA00023170"/>
    </source>
</evidence>
<protein>
    <submittedName>
        <fullName evidence="15">Outer membrane receptor for ferric coprogen and ferric-rhodotorulic acid</fullName>
    </submittedName>
</protein>
<keyword evidence="4 10" id="KW-1134">Transmembrane beta strand</keyword>
<dbReference type="InterPro" id="IPR012910">
    <property type="entry name" value="Plug_dom"/>
</dbReference>
<feature type="domain" description="TonB-dependent receptor plug" evidence="14">
    <location>
        <begin position="68"/>
        <end position="168"/>
    </location>
</feature>
<evidence type="ECO:0000256" key="6">
    <source>
        <dbReference type="ARBA" id="ARBA00023077"/>
    </source>
</evidence>
<evidence type="ECO:0000256" key="3">
    <source>
        <dbReference type="ARBA" id="ARBA00022448"/>
    </source>
</evidence>
<dbReference type="RefSeq" id="WP_309804372.1">
    <property type="nucleotide sequence ID" value="NZ_JAVDRD010000001.1"/>
</dbReference>
<dbReference type="Pfam" id="PF00593">
    <property type="entry name" value="TonB_dep_Rec_b-barrel"/>
    <property type="match status" value="1"/>
</dbReference>
<feature type="domain" description="TonB-dependent receptor-like beta-barrel" evidence="13">
    <location>
        <begin position="278"/>
        <end position="678"/>
    </location>
</feature>
<dbReference type="NCBIfam" id="TIGR01783">
    <property type="entry name" value="TonB-siderophor"/>
    <property type="match status" value="1"/>
</dbReference>
<evidence type="ECO:0000313" key="15">
    <source>
        <dbReference type="EMBL" id="MDR6509779.1"/>
    </source>
</evidence>
<dbReference type="Gene3D" id="2.40.170.20">
    <property type="entry name" value="TonB-dependent receptor, beta-barrel domain"/>
    <property type="match status" value="1"/>
</dbReference>
<evidence type="ECO:0000259" key="14">
    <source>
        <dbReference type="Pfam" id="PF07715"/>
    </source>
</evidence>
<comment type="similarity">
    <text evidence="2 10 11">Belongs to the TonB-dependent receptor family.</text>
</comment>
<evidence type="ECO:0000256" key="1">
    <source>
        <dbReference type="ARBA" id="ARBA00004571"/>
    </source>
</evidence>
<dbReference type="Proteomes" id="UP001184150">
    <property type="component" value="Unassembled WGS sequence"/>
</dbReference>
<dbReference type="InterPro" id="IPR010105">
    <property type="entry name" value="TonB_sidphr_rcpt"/>
</dbReference>
<feature type="chain" id="PRO_5045252631" evidence="12">
    <location>
        <begin position="28"/>
        <end position="708"/>
    </location>
</feature>
<evidence type="ECO:0000256" key="11">
    <source>
        <dbReference type="RuleBase" id="RU003357"/>
    </source>
</evidence>
<reference evidence="15 16" key="1">
    <citation type="submission" date="2023-07" db="EMBL/GenBank/DDBJ databases">
        <title>Sorghum-associated microbial communities from plants grown in Nebraska, USA.</title>
        <authorList>
            <person name="Schachtman D."/>
        </authorList>
    </citation>
    <scope>NUCLEOTIDE SEQUENCE [LARGE SCALE GENOMIC DNA]</scope>
    <source>
        <strain evidence="15 16">DS1027</strain>
    </source>
</reference>
<dbReference type="CDD" id="cd01347">
    <property type="entry name" value="ligand_gated_channel"/>
    <property type="match status" value="1"/>
</dbReference>
<keyword evidence="7 10" id="KW-0472">Membrane</keyword>
<keyword evidence="9 10" id="KW-0998">Cell outer membrane</keyword>
<dbReference type="InterPro" id="IPR036942">
    <property type="entry name" value="Beta-barrel_TonB_sf"/>
</dbReference>
<dbReference type="Pfam" id="PF07715">
    <property type="entry name" value="Plug"/>
    <property type="match status" value="1"/>
</dbReference>
<evidence type="ECO:0000256" key="2">
    <source>
        <dbReference type="ARBA" id="ARBA00009810"/>
    </source>
</evidence>
<evidence type="ECO:0000256" key="5">
    <source>
        <dbReference type="ARBA" id="ARBA00022692"/>
    </source>
</evidence>
<evidence type="ECO:0000256" key="10">
    <source>
        <dbReference type="PROSITE-ProRule" id="PRU01360"/>
    </source>
</evidence>
<dbReference type="InterPro" id="IPR000531">
    <property type="entry name" value="Beta-barrel_TonB"/>
</dbReference>
<dbReference type="Gene3D" id="2.170.130.10">
    <property type="entry name" value="TonB-dependent receptor, plug domain"/>
    <property type="match status" value="1"/>
</dbReference>